<dbReference type="PANTHER" id="PTHR30250:SF26">
    <property type="entry name" value="PSMA PROTEIN"/>
    <property type="match status" value="1"/>
</dbReference>
<feature type="transmembrane region" description="Helical" evidence="6">
    <location>
        <begin position="280"/>
        <end position="299"/>
    </location>
</feature>
<gene>
    <name evidence="7" type="ORF">AT959_12275</name>
</gene>
<proteinExistence type="predicted"/>
<feature type="transmembrane region" description="Helical" evidence="6">
    <location>
        <begin position="20"/>
        <end position="40"/>
    </location>
</feature>
<evidence type="ECO:0000256" key="4">
    <source>
        <dbReference type="ARBA" id="ARBA00022989"/>
    </source>
</evidence>
<evidence type="ECO:0000256" key="1">
    <source>
        <dbReference type="ARBA" id="ARBA00004651"/>
    </source>
</evidence>
<evidence type="ECO:0000313" key="8">
    <source>
        <dbReference type="Proteomes" id="UP000070186"/>
    </source>
</evidence>
<protein>
    <recommendedName>
        <fullName evidence="9">Polysaccharide biosynthesis protein</fullName>
    </recommendedName>
</protein>
<dbReference type="InterPro" id="IPR050833">
    <property type="entry name" value="Poly_Biosynth_Transport"/>
</dbReference>
<keyword evidence="5 6" id="KW-0472">Membrane</keyword>
<name>A0A133XGT1_9RHOO</name>
<comment type="subcellular location">
    <subcellularLocation>
        <location evidence="1">Cell membrane</location>
        <topology evidence="1">Multi-pass membrane protein</topology>
    </subcellularLocation>
</comment>
<keyword evidence="2" id="KW-1003">Cell membrane</keyword>
<keyword evidence="4 6" id="KW-1133">Transmembrane helix</keyword>
<dbReference type="STRING" id="281362.AT959_12275"/>
<feature type="transmembrane region" description="Helical" evidence="6">
    <location>
        <begin position="405"/>
        <end position="422"/>
    </location>
</feature>
<feature type="transmembrane region" description="Helical" evidence="6">
    <location>
        <begin position="247"/>
        <end position="268"/>
    </location>
</feature>
<reference evidence="7 8" key="1">
    <citation type="submission" date="2015-12" db="EMBL/GenBank/DDBJ databases">
        <title>Nitrous oxide reduction kinetics distinguish bacteria harboring typical versus atypical NosZ.</title>
        <authorList>
            <person name="Yoon S."/>
            <person name="Nissen S."/>
            <person name="Park D."/>
            <person name="Sanford R.A."/>
            <person name="Loeffler F.E."/>
        </authorList>
    </citation>
    <scope>NUCLEOTIDE SEQUENCE [LARGE SCALE GENOMIC DNA]</scope>
    <source>
        <strain evidence="7 8">ATCC BAA-841</strain>
    </source>
</reference>
<feature type="transmembrane region" description="Helical" evidence="6">
    <location>
        <begin position="319"/>
        <end position="339"/>
    </location>
</feature>
<evidence type="ECO:0000313" key="7">
    <source>
        <dbReference type="EMBL" id="KXB30144.1"/>
    </source>
</evidence>
<keyword evidence="3 6" id="KW-0812">Transmembrane</keyword>
<dbReference type="EMBL" id="LODL01000021">
    <property type="protein sequence ID" value="KXB30144.1"/>
    <property type="molecule type" value="Genomic_DNA"/>
</dbReference>
<keyword evidence="8" id="KW-1185">Reference proteome</keyword>
<evidence type="ECO:0000256" key="5">
    <source>
        <dbReference type="ARBA" id="ARBA00023136"/>
    </source>
</evidence>
<dbReference type="CDD" id="cd13128">
    <property type="entry name" value="MATE_Wzx_like"/>
    <property type="match status" value="1"/>
</dbReference>
<dbReference type="Pfam" id="PF13440">
    <property type="entry name" value="Polysacc_synt_3"/>
    <property type="match status" value="1"/>
</dbReference>
<feature type="transmembrane region" description="Helical" evidence="6">
    <location>
        <begin position="131"/>
        <end position="150"/>
    </location>
</feature>
<dbReference type="AlphaFoldDB" id="A0A133XGT1"/>
<comment type="caution">
    <text evidence="7">The sequence shown here is derived from an EMBL/GenBank/DDBJ whole genome shotgun (WGS) entry which is preliminary data.</text>
</comment>
<evidence type="ECO:0000256" key="3">
    <source>
        <dbReference type="ARBA" id="ARBA00022692"/>
    </source>
</evidence>
<dbReference type="PANTHER" id="PTHR30250">
    <property type="entry name" value="PST FAMILY PREDICTED COLANIC ACID TRANSPORTER"/>
    <property type="match status" value="1"/>
</dbReference>
<evidence type="ECO:0000256" key="6">
    <source>
        <dbReference type="SAM" id="Phobius"/>
    </source>
</evidence>
<evidence type="ECO:0000256" key="2">
    <source>
        <dbReference type="ARBA" id="ARBA00022475"/>
    </source>
</evidence>
<feature type="transmembrane region" description="Helical" evidence="6">
    <location>
        <begin position="101"/>
        <end position="119"/>
    </location>
</feature>
<dbReference type="Proteomes" id="UP000070186">
    <property type="component" value="Unassembled WGS sequence"/>
</dbReference>
<sequence length="461" mass="50240">MVAIPVLVAQLGVERFGLLSLAWLLVGYFSLFDFGLGRALTRLVAVRLSSGLEYEIPDLTATAMGLIRSLGLAAGVLLATLSTWVVGWLAISAALSDEVLVGLWVLAGALPFVLLSAGWRGVLEAYGRFDLVNWIRIPLGVALFLAPLVALWFSKGLVPVIVSLAVTRVLGWWFLRFMCFRLRPDLRRANGFSRALVWPLLTFGGWMTVSNVVGPLMVYADRFLIGGLLSATAVAYYATPYEMVTRLWIISGALTGVLFPIVAARLVADREMVRLVYWQSMKCVFMLFLPVVAILYLFAGEVIDWWLGADFARNGQQTARLLLLGVFVNALGQVAITVVHGAGRADWAAKIHLLELPFYLAALVLMAECHGIEGVALVWLLRVAVDTVLMAILVERLLTVTNRYLFVLTTLSAGVILLLWLAGGVENLAARGAVALVMCLACAMLLPRQLRGLVQVSRGSV</sequence>
<organism evidence="7 8">
    <name type="scientific">Dechloromonas denitrificans</name>
    <dbReference type="NCBI Taxonomy" id="281362"/>
    <lineage>
        <taxon>Bacteria</taxon>
        <taxon>Pseudomonadati</taxon>
        <taxon>Pseudomonadota</taxon>
        <taxon>Betaproteobacteria</taxon>
        <taxon>Rhodocyclales</taxon>
        <taxon>Azonexaceae</taxon>
        <taxon>Dechloromonas</taxon>
    </lineage>
</organism>
<feature type="transmembrane region" description="Helical" evidence="6">
    <location>
        <begin position="428"/>
        <end position="446"/>
    </location>
</feature>
<feature type="transmembrane region" description="Helical" evidence="6">
    <location>
        <begin position="196"/>
        <end position="220"/>
    </location>
</feature>
<dbReference type="GO" id="GO:0005886">
    <property type="term" value="C:plasma membrane"/>
    <property type="evidence" value="ECO:0007669"/>
    <property type="project" value="UniProtKB-SubCell"/>
</dbReference>
<accession>A0A133XGT1</accession>
<feature type="transmembrane region" description="Helical" evidence="6">
    <location>
        <begin position="156"/>
        <end position="175"/>
    </location>
</feature>
<evidence type="ECO:0008006" key="9">
    <source>
        <dbReference type="Google" id="ProtNLM"/>
    </source>
</evidence>
<feature type="transmembrane region" description="Helical" evidence="6">
    <location>
        <begin position="70"/>
        <end position="95"/>
    </location>
</feature>